<dbReference type="Proteomes" id="UP000324222">
    <property type="component" value="Unassembled WGS sequence"/>
</dbReference>
<sequence>MYAFCPPTLSTCKNPIDSLSLADQRSTSETGHPRASLGRAASPFSVLEEMKTSLGCLHAALALVLVLALLQPAGQWETLLAFI</sequence>
<accession>A0A5B7FE32</accession>
<comment type="caution">
    <text evidence="1">The sequence shown here is derived from an EMBL/GenBank/DDBJ whole genome shotgun (WGS) entry which is preliminary data.</text>
</comment>
<proteinExistence type="predicted"/>
<evidence type="ECO:0000313" key="2">
    <source>
        <dbReference type="Proteomes" id="UP000324222"/>
    </source>
</evidence>
<dbReference type="AlphaFoldDB" id="A0A5B7FE32"/>
<dbReference type="EMBL" id="VSRR010005982">
    <property type="protein sequence ID" value="MPC43765.1"/>
    <property type="molecule type" value="Genomic_DNA"/>
</dbReference>
<reference evidence="1 2" key="1">
    <citation type="submission" date="2019-05" db="EMBL/GenBank/DDBJ databases">
        <title>Another draft genome of Portunus trituberculatus and its Hox gene families provides insights of decapod evolution.</title>
        <authorList>
            <person name="Jeong J.-H."/>
            <person name="Song I."/>
            <person name="Kim S."/>
            <person name="Choi T."/>
            <person name="Kim D."/>
            <person name="Ryu S."/>
            <person name="Kim W."/>
        </authorList>
    </citation>
    <scope>NUCLEOTIDE SEQUENCE [LARGE SCALE GENOMIC DNA]</scope>
    <source>
        <tissue evidence="1">Muscle</tissue>
    </source>
</reference>
<keyword evidence="2" id="KW-1185">Reference proteome</keyword>
<gene>
    <name evidence="1" type="ORF">E2C01_037417</name>
</gene>
<protein>
    <submittedName>
        <fullName evidence="1">Uncharacterized protein</fullName>
    </submittedName>
</protein>
<evidence type="ECO:0000313" key="1">
    <source>
        <dbReference type="EMBL" id="MPC43765.1"/>
    </source>
</evidence>
<organism evidence="1 2">
    <name type="scientific">Portunus trituberculatus</name>
    <name type="common">Swimming crab</name>
    <name type="synonym">Neptunus trituberculatus</name>
    <dbReference type="NCBI Taxonomy" id="210409"/>
    <lineage>
        <taxon>Eukaryota</taxon>
        <taxon>Metazoa</taxon>
        <taxon>Ecdysozoa</taxon>
        <taxon>Arthropoda</taxon>
        <taxon>Crustacea</taxon>
        <taxon>Multicrustacea</taxon>
        <taxon>Malacostraca</taxon>
        <taxon>Eumalacostraca</taxon>
        <taxon>Eucarida</taxon>
        <taxon>Decapoda</taxon>
        <taxon>Pleocyemata</taxon>
        <taxon>Brachyura</taxon>
        <taxon>Eubrachyura</taxon>
        <taxon>Portunoidea</taxon>
        <taxon>Portunidae</taxon>
        <taxon>Portuninae</taxon>
        <taxon>Portunus</taxon>
    </lineage>
</organism>
<name>A0A5B7FE32_PORTR</name>